<feature type="transmembrane region" description="Helical" evidence="8">
    <location>
        <begin position="79"/>
        <end position="103"/>
    </location>
</feature>
<dbReference type="PANTHER" id="PTHR32024:SF1">
    <property type="entry name" value="KTR SYSTEM POTASSIUM UPTAKE PROTEIN B"/>
    <property type="match status" value="1"/>
</dbReference>
<reference evidence="9 10" key="1">
    <citation type="journal article" date="2020" name="Cell Host Microbe">
        <title>Functional and Genomic Variation between Human-Derived Isolates of Lachnospiraceae Reveals Inter- and Intra-Species Diversity.</title>
        <authorList>
            <person name="Sorbara M.T."/>
            <person name="Littmann E.R."/>
            <person name="Fontana E."/>
            <person name="Moody T.U."/>
            <person name="Kohout C.E."/>
            <person name="Gjonbalaj M."/>
            <person name="Eaton V."/>
            <person name="Seok R."/>
            <person name="Leiner I.M."/>
            <person name="Pamer E.G."/>
        </authorList>
    </citation>
    <scope>NUCLEOTIDE SEQUENCE [LARGE SCALE GENOMIC DNA]</scope>
    <source>
        <strain evidence="9 10">MSK.17.74</strain>
    </source>
</reference>
<feature type="transmembrane region" description="Helical" evidence="8">
    <location>
        <begin position="323"/>
        <end position="344"/>
    </location>
</feature>
<keyword evidence="2" id="KW-0813">Transport</keyword>
<evidence type="ECO:0000256" key="8">
    <source>
        <dbReference type="SAM" id="Phobius"/>
    </source>
</evidence>
<keyword evidence="6" id="KW-0406">Ion transport</keyword>
<accession>A0ABX2HCA3</accession>
<dbReference type="PANTHER" id="PTHR32024">
    <property type="entry name" value="TRK SYSTEM POTASSIUM UPTAKE PROTEIN TRKG-RELATED"/>
    <property type="match status" value="1"/>
</dbReference>
<evidence type="ECO:0000256" key="2">
    <source>
        <dbReference type="ARBA" id="ARBA00022448"/>
    </source>
</evidence>
<evidence type="ECO:0000256" key="7">
    <source>
        <dbReference type="ARBA" id="ARBA00023136"/>
    </source>
</evidence>
<feature type="transmembrane region" description="Helical" evidence="8">
    <location>
        <begin position="295"/>
        <end position="317"/>
    </location>
</feature>
<keyword evidence="10" id="KW-1185">Reference proteome</keyword>
<evidence type="ECO:0000256" key="5">
    <source>
        <dbReference type="ARBA" id="ARBA00022989"/>
    </source>
</evidence>
<name>A0ABX2HCA3_9FIRM</name>
<feature type="transmembrane region" description="Helical" evidence="8">
    <location>
        <begin position="51"/>
        <end position="73"/>
    </location>
</feature>
<keyword evidence="4 8" id="KW-0812">Transmembrane</keyword>
<dbReference type="Proteomes" id="UP001644719">
    <property type="component" value="Unassembled WGS sequence"/>
</dbReference>
<dbReference type="RefSeq" id="WP_173770304.1">
    <property type="nucleotide sequence ID" value="NZ_JAAITS010000069.1"/>
</dbReference>
<comment type="caution">
    <text evidence="9">The sequence shown here is derived from an EMBL/GenBank/DDBJ whole genome shotgun (WGS) entry which is preliminary data.</text>
</comment>
<evidence type="ECO:0000256" key="3">
    <source>
        <dbReference type="ARBA" id="ARBA00022475"/>
    </source>
</evidence>
<dbReference type="Pfam" id="PF02386">
    <property type="entry name" value="TrkH"/>
    <property type="match status" value="1"/>
</dbReference>
<feature type="transmembrane region" description="Helical" evidence="8">
    <location>
        <begin position="18"/>
        <end position="39"/>
    </location>
</feature>
<sequence length="463" mass="49387">MFIQNLQYKLHKLNTAQIITLSFAGVIFVGGLILWLPFCTAAGQTTSFSDAMFTATTCVCVTGLVTVTTATHWSLIGKLVILLLIQIGGIGLIALASVIFISLNKKISLKNRRMIQESYNLEQMSGLVTVVRKVVLCVFAAEGIGAVGYAFCFVPEFGLVKGLGQAVFTAVSAFCNAGIDLLGENSLADYVTNPLVNVTTMGLIIASGLGFNVWWDLGERIKLVFQKKLSPGRLFRTLRLQSKLVLTTTGILLLGGTICILLFEYKNPDTLGSLSFGQKLMAAAFQSVTTRTAGFFTVAQGALTSGSVMICLFLMLVGGSPMGTAGGVKTTTLAVLVLSIIANLRGKKDVEVYGRKIRSSYIRSAQVVVGMAVSVLLISVLGIFAIMPDAPFVDVLYELTSAIGTVGLSRGLTAVLNTPAKWIVIFTMYLGRIGPLTLGAAVVSRAQKRTKDVHLAEENIMIG</sequence>
<evidence type="ECO:0000256" key="4">
    <source>
        <dbReference type="ARBA" id="ARBA00022692"/>
    </source>
</evidence>
<organism evidence="9 10">
    <name type="scientific">Blautia faecis</name>
    <dbReference type="NCBI Taxonomy" id="871665"/>
    <lineage>
        <taxon>Bacteria</taxon>
        <taxon>Bacillati</taxon>
        <taxon>Bacillota</taxon>
        <taxon>Clostridia</taxon>
        <taxon>Lachnospirales</taxon>
        <taxon>Lachnospiraceae</taxon>
        <taxon>Blautia</taxon>
    </lineage>
</organism>
<keyword evidence="3" id="KW-1003">Cell membrane</keyword>
<protein>
    <submittedName>
        <fullName evidence="9">Potassium transporter KtrB</fullName>
    </submittedName>
</protein>
<keyword evidence="5 8" id="KW-1133">Transmembrane helix</keyword>
<feature type="transmembrane region" description="Helical" evidence="8">
    <location>
        <begin position="422"/>
        <end position="443"/>
    </location>
</feature>
<feature type="transmembrane region" description="Helical" evidence="8">
    <location>
        <begin position="365"/>
        <end position="387"/>
    </location>
</feature>
<dbReference type="EMBL" id="JAAITS010000069">
    <property type="protein sequence ID" value="NSG87283.1"/>
    <property type="molecule type" value="Genomic_DNA"/>
</dbReference>
<comment type="subcellular location">
    <subcellularLocation>
        <location evidence="1">Cell membrane</location>
        <topology evidence="1">Multi-pass membrane protein</topology>
    </subcellularLocation>
</comment>
<proteinExistence type="predicted"/>
<gene>
    <name evidence="9" type="ORF">G5B17_18150</name>
</gene>
<feature type="transmembrane region" description="Helical" evidence="8">
    <location>
        <begin position="124"/>
        <end position="151"/>
    </location>
</feature>
<evidence type="ECO:0000256" key="6">
    <source>
        <dbReference type="ARBA" id="ARBA00023065"/>
    </source>
</evidence>
<evidence type="ECO:0000313" key="9">
    <source>
        <dbReference type="EMBL" id="NSG87283.1"/>
    </source>
</evidence>
<feature type="transmembrane region" description="Helical" evidence="8">
    <location>
        <begin position="163"/>
        <end position="183"/>
    </location>
</feature>
<evidence type="ECO:0000313" key="10">
    <source>
        <dbReference type="Proteomes" id="UP001644719"/>
    </source>
</evidence>
<evidence type="ECO:0000256" key="1">
    <source>
        <dbReference type="ARBA" id="ARBA00004651"/>
    </source>
</evidence>
<feature type="transmembrane region" description="Helical" evidence="8">
    <location>
        <begin position="244"/>
        <end position="263"/>
    </location>
</feature>
<dbReference type="InterPro" id="IPR003445">
    <property type="entry name" value="Cat_transpt"/>
</dbReference>
<keyword evidence="7 8" id="KW-0472">Membrane</keyword>
<feature type="transmembrane region" description="Helical" evidence="8">
    <location>
        <begin position="195"/>
        <end position="215"/>
    </location>
</feature>